<organism evidence="1 2">
    <name type="scientific">Plectus sambesii</name>
    <dbReference type="NCBI Taxonomy" id="2011161"/>
    <lineage>
        <taxon>Eukaryota</taxon>
        <taxon>Metazoa</taxon>
        <taxon>Ecdysozoa</taxon>
        <taxon>Nematoda</taxon>
        <taxon>Chromadorea</taxon>
        <taxon>Plectida</taxon>
        <taxon>Plectina</taxon>
        <taxon>Plectoidea</taxon>
        <taxon>Plectidae</taxon>
        <taxon>Plectus</taxon>
    </lineage>
</organism>
<evidence type="ECO:0000313" key="2">
    <source>
        <dbReference type="WBParaSite" id="PSAMB.scaffold534size47819.g6680.t1"/>
    </source>
</evidence>
<reference evidence="2" key="1">
    <citation type="submission" date="2022-11" db="UniProtKB">
        <authorList>
            <consortium name="WormBaseParasite"/>
        </authorList>
    </citation>
    <scope>IDENTIFICATION</scope>
</reference>
<dbReference type="WBParaSite" id="PSAMB.scaffold534size47819.g6680.t1">
    <property type="protein sequence ID" value="PSAMB.scaffold534size47819.g6680.t1"/>
    <property type="gene ID" value="PSAMB.scaffold534size47819.g6680"/>
</dbReference>
<accession>A0A914WUX6</accession>
<name>A0A914WUX6_9BILA</name>
<sequence>MTERTWRTSEHRRHIRHAQKRRKRTDCTVWTFLRGDCEQEGGAKAAGYHSRRPRGGRREWWRTGRRGRCWWSWRRSSWRPFWGATPTGLHRPAIHTSEAPLVFCSEGGGKVVEGSGVVVVEVGQWCSAHRSSPVGFGCCAHCVSARMFLSSAHQTRRRRDPPPHVAEHCK</sequence>
<dbReference type="AlphaFoldDB" id="A0A914WUX6"/>
<protein>
    <submittedName>
        <fullName evidence="2">Uncharacterized protein</fullName>
    </submittedName>
</protein>
<dbReference type="Proteomes" id="UP000887566">
    <property type="component" value="Unplaced"/>
</dbReference>
<evidence type="ECO:0000313" key="1">
    <source>
        <dbReference type="Proteomes" id="UP000887566"/>
    </source>
</evidence>
<proteinExistence type="predicted"/>
<keyword evidence="1" id="KW-1185">Reference proteome</keyword>